<gene>
    <name evidence="2" type="ORF">KI688_010658</name>
</gene>
<organism evidence="2 3">
    <name type="scientific">Linnemannia hyalina</name>
    <dbReference type="NCBI Taxonomy" id="64524"/>
    <lineage>
        <taxon>Eukaryota</taxon>
        <taxon>Fungi</taxon>
        <taxon>Fungi incertae sedis</taxon>
        <taxon>Mucoromycota</taxon>
        <taxon>Mortierellomycotina</taxon>
        <taxon>Mortierellomycetes</taxon>
        <taxon>Mortierellales</taxon>
        <taxon>Mortierellaceae</taxon>
        <taxon>Linnemannia</taxon>
    </lineage>
</organism>
<dbReference type="AlphaFoldDB" id="A0A9P7XW92"/>
<accession>A0A9P7XW92</accession>
<feature type="compositionally biased region" description="Acidic residues" evidence="1">
    <location>
        <begin position="106"/>
        <end position="117"/>
    </location>
</feature>
<evidence type="ECO:0000313" key="2">
    <source>
        <dbReference type="EMBL" id="KAG9068390.1"/>
    </source>
</evidence>
<dbReference type="EMBL" id="JAHRHY010000006">
    <property type="protein sequence ID" value="KAG9068390.1"/>
    <property type="molecule type" value="Genomic_DNA"/>
</dbReference>
<keyword evidence="3" id="KW-1185">Reference proteome</keyword>
<evidence type="ECO:0000313" key="3">
    <source>
        <dbReference type="Proteomes" id="UP000707451"/>
    </source>
</evidence>
<reference evidence="2" key="1">
    <citation type="submission" date="2021-06" db="EMBL/GenBank/DDBJ databases">
        <title>Genome Sequence of Mortierella hyaline Strain SCG-10, a Cold-Adapted, Nitrate-Reducing Fungus Isolated from Soil in Minnesota, USA.</title>
        <authorList>
            <person name="Aldossari N."/>
        </authorList>
    </citation>
    <scope>NUCLEOTIDE SEQUENCE</scope>
    <source>
        <strain evidence="2">SCG-10</strain>
    </source>
</reference>
<feature type="region of interest" description="Disordered" evidence="1">
    <location>
        <begin position="93"/>
        <end position="132"/>
    </location>
</feature>
<sequence>MSNKFSFNHGRVREDGTGNVQRIQEHAIPASLRIFATRRRLSDNFHSVLFATIDSIFRGYDHIEREAQDVVVPLVLQEAEILRAMFVEGGQSHPRVGSAEGVVYDDPMDDDDDDNNDSDGHQTDDDDMDGYQPGIVSDFSNSMYEMNASLSIPPLYPAPVEYADPRPSRTRSFFALPVYMLDKEGNVLPIEQSSWMVFRVCESGRIELETGTWTPHFIHERSYGIIRHDKAAQFVDFFGAILLSKAKWFRDALLSTSSSTDPAPMSDQNLAVSYLYRELHLENADDFEPYLQKTIEDLEKSVLTNPRTDTSTEEQHTTSSALLSYMDQRESNAMDVDDDNESGAYLTTDKRGRQHHVCKYHHMRLYPRYAPGHVETQTNGTASYDILTGKITAVLTSQDALTDLLKIDPDQVGFVSESVITVDWEASIQDIDKLLEFAARFGINAMTISGGDRQEALATPQQVEAETNHVRELLKTTTANLTRVTVNWASKLDVSALLKEMSETREDLLYLAIDDSQLKVLSVIYKRHLVVSRIKSALGDLPSVFGELSVPGEPLASGASFLSGKAQSLEISSGVIGWSNRQTRTAITDKFKRTIQANPALTSLAVECPVGFTFREVVKAIDEIVRPLNSGSAPRLKFRDLIVRNSSDNDVVALYDLSQSSQEASVTPLALDVTARSSESLSWISRNLGASVRILHLIGTTPGCLNNLNEIVESERHPDRLVSLTLLLDFIRPNHIESLDKLLVFSKKTFKQLALIAQPPDKESKAKILSTLQTLQGFQVLLTRTAGTEWIKDATNAVHASSGSTVDIVESAEELVQKVPGFTGAGLDCLKAIFNRSGPVVTRSDDIIVKYE</sequence>
<evidence type="ECO:0000256" key="1">
    <source>
        <dbReference type="SAM" id="MobiDB-lite"/>
    </source>
</evidence>
<proteinExistence type="predicted"/>
<protein>
    <submittedName>
        <fullName evidence="2">Uncharacterized protein</fullName>
    </submittedName>
</protein>
<dbReference type="OrthoDB" id="2444820at2759"/>
<comment type="caution">
    <text evidence="2">The sequence shown here is derived from an EMBL/GenBank/DDBJ whole genome shotgun (WGS) entry which is preliminary data.</text>
</comment>
<dbReference type="Proteomes" id="UP000707451">
    <property type="component" value="Unassembled WGS sequence"/>
</dbReference>
<name>A0A9P7XW92_9FUNG</name>